<dbReference type="InterPro" id="IPR000917">
    <property type="entry name" value="Sulfatase_N"/>
</dbReference>
<dbReference type="PANTHER" id="PTHR47371">
    <property type="entry name" value="LIPOTEICHOIC ACID SYNTHASE"/>
    <property type="match status" value="1"/>
</dbReference>
<evidence type="ECO:0000256" key="7">
    <source>
        <dbReference type="SAM" id="Phobius"/>
    </source>
</evidence>
<feature type="transmembrane region" description="Helical" evidence="7">
    <location>
        <begin position="52"/>
        <end position="72"/>
    </location>
</feature>
<dbReference type="EMBL" id="CP000227">
    <property type="protein sequence ID" value="ACM15018.1"/>
    <property type="molecule type" value="Genomic_DNA"/>
</dbReference>
<feature type="domain" description="Sulfatase N-terminal" evidence="8">
    <location>
        <begin position="327"/>
        <end position="622"/>
    </location>
</feature>
<accession>B9J275</accession>
<proteinExistence type="predicted"/>
<dbReference type="PANTHER" id="PTHR47371:SF3">
    <property type="entry name" value="PHOSPHOGLYCEROL TRANSFERASE I"/>
    <property type="match status" value="1"/>
</dbReference>
<feature type="transmembrane region" description="Helical" evidence="7">
    <location>
        <begin position="145"/>
        <end position="165"/>
    </location>
</feature>
<keyword evidence="6 7" id="KW-0472">Membrane</keyword>
<protein>
    <recommendedName>
        <fullName evidence="8">Sulfatase N-terminal domain-containing protein</fullName>
    </recommendedName>
</protein>
<keyword evidence="4 7" id="KW-0812">Transmembrane</keyword>
<name>B9J275_BACCQ</name>
<dbReference type="KEGG" id="bcq:BCQ_4592"/>
<feature type="transmembrane region" description="Helical" evidence="7">
    <location>
        <begin position="116"/>
        <end position="138"/>
    </location>
</feature>
<reference evidence="9 10" key="1">
    <citation type="journal article" date="2009" name="J. Bacteriol.">
        <title>Complete genome sequence of the extremophilic Bacillus cereus strain Q1 with industrial applications.</title>
        <authorList>
            <person name="Xiong Z."/>
            <person name="Jiang Y."/>
            <person name="Qi D."/>
            <person name="Lu H."/>
            <person name="Yang F."/>
            <person name="Yang J."/>
            <person name="Chen L."/>
            <person name="Sun L."/>
            <person name="Xu X."/>
            <person name="Xue Y."/>
            <person name="Zhu Y."/>
            <person name="Jin Q."/>
        </authorList>
    </citation>
    <scope>NUCLEOTIDE SEQUENCE [LARGE SCALE GENOMIC DNA]</scope>
    <source>
        <strain evidence="9 10">Q1</strain>
    </source>
</reference>
<evidence type="ECO:0000313" key="10">
    <source>
        <dbReference type="Proteomes" id="UP000000441"/>
    </source>
</evidence>
<evidence type="ECO:0000256" key="1">
    <source>
        <dbReference type="ARBA" id="ARBA00004651"/>
    </source>
</evidence>
<dbReference type="InterPro" id="IPR017850">
    <property type="entry name" value="Alkaline_phosphatase_core_sf"/>
</dbReference>
<feature type="transmembrane region" description="Helical" evidence="7">
    <location>
        <begin position="84"/>
        <end position="104"/>
    </location>
</feature>
<evidence type="ECO:0000256" key="5">
    <source>
        <dbReference type="ARBA" id="ARBA00022989"/>
    </source>
</evidence>
<evidence type="ECO:0000256" key="3">
    <source>
        <dbReference type="ARBA" id="ARBA00022475"/>
    </source>
</evidence>
<dbReference type="GO" id="GO:0005886">
    <property type="term" value="C:plasma membrane"/>
    <property type="evidence" value="ECO:0007669"/>
    <property type="project" value="UniProtKB-SubCell"/>
</dbReference>
<feature type="transmembrane region" description="Helical" evidence="7">
    <location>
        <begin position="195"/>
        <end position="217"/>
    </location>
</feature>
<dbReference type="AlphaFoldDB" id="B9J275"/>
<gene>
    <name evidence="9" type="ordered locus">BCQ_4592</name>
</gene>
<feature type="transmembrane region" description="Helical" evidence="7">
    <location>
        <begin position="20"/>
        <end position="40"/>
    </location>
</feature>
<dbReference type="SUPFAM" id="SSF53649">
    <property type="entry name" value="Alkaline phosphatase-like"/>
    <property type="match status" value="1"/>
</dbReference>
<evidence type="ECO:0000256" key="6">
    <source>
        <dbReference type="ARBA" id="ARBA00023136"/>
    </source>
</evidence>
<dbReference type="CDD" id="cd16015">
    <property type="entry name" value="LTA_synthase"/>
    <property type="match status" value="1"/>
</dbReference>
<dbReference type="InterPro" id="IPR050448">
    <property type="entry name" value="OpgB/LTA_synthase_biosynth"/>
</dbReference>
<comment type="pathway">
    <text evidence="2">Cell wall biogenesis; lipoteichoic acid biosynthesis.</text>
</comment>
<dbReference type="Pfam" id="PF00884">
    <property type="entry name" value="Sulfatase"/>
    <property type="match status" value="1"/>
</dbReference>
<evidence type="ECO:0000259" key="8">
    <source>
        <dbReference type="Pfam" id="PF00884"/>
    </source>
</evidence>
<organism evidence="9 10">
    <name type="scientific">Bacillus cereus (strain Q1)</name>
    <dbReference type="NCBI Taxonomy" id="361100"/>
    <lineage>
        <taxon>Bacteria</taxon>
        <taxon>Bacillati</taxon>
        <taxon>Bacillota</taxon>
        <taxon>Bacilli</taxon>
        <taxon>Bacillales</taxon>
        <taxon>Bacillaceae</taxon>
        <taxon>Bacillus</taxon>
        <taxon>Bacillus cereus group</taxon>
    </lineage>
</organism>
<feature type="transmembrane region" description="Helical" evidence="7">
    <location>
        <begin position="229"/>
        <end position="247"/>
    </location>
</feature>
<keyword evidence="5 7" id="KW-1133">Transmembrane helix</keyword>
<dbReference type="Gene3D" id="3.40.720.10">
    <property type="entry name" value="Alkaline Phosphatase, subunit A"/>
    <property type="match status" value="1"/>
</dbReference>
<sequence>MKYGSTLFDLPKRNILISSIISSMVTLLVITMLFMILKVFNLDIMKAHLNQNLVLIVMMIFIWGITFYISHFNKKEMSILRESLRVHFILFLLAHTVALFYIFMQVNMSFIEAMNWIYFYNMQFILSVVAIYAIYILVYNLIGKVFLSMILTSCTLVILGIVNYLKLIFRGDPLYPSDFTQIMHMQSVIPMVMDYFSWSYIFVIILSIVACIVAGIYMRRYIQNVKIHLGIRALLVVGSIFVLYAYGNFANTFMNKVFQKSGVDFVLWDQNENYASNGFVLGFISNLDTTVMEKPNNYSKENMLQIANDIKQQYSGNIGNQKKKEKPNIIFVMSESFWDPTKVTNLSFSEDPVPNLHHYIENFPGGQTISPTFGGNTANVEFEALTSYSMSLLKPGSIPYQQVITNKKEIPSIPTALKKEGYYTSAIHSFGRSFFKRDDVYRVLGFDKFNAEDTMENVDIDGDYISDLAMSKEIIAELEKQKQPTFIHAVTMQNHFPFTEGRFGENLIEISGLENEESKGELETYTEGLRRSDEALQYLIEQLDNLDRPTLLVFFGDHLPSLGTNKSFYKENGYITNEKTPNERLAMAQTPLLMYANFDMPNDNLGVVSPIYFSNLIFDYAGLNKSLFYQFLSEFYKEIPVLRDELKVDKNGEVINDLTKKQKEMLEQYKMLQYDLLVGNQYSKDILFK</sequence>
<dbReference type="HOGENOM" id="CLU_014385_3_1_9"/>
<evidence type="ECO:0000256" key="4">
    <source>
        <dbReference type="ARBA" id="ARBA00022692"/>
    </source>
</evidence>
<evidence type="ECO:0000313" key="9">
    <source>
        <dbReference type="EMBL" id="ACM15018.1"/>
    </source>
</evidence>
<dbReference type="Proteomes" id="UP000000441">
    <property type="component" value="Chromosome"/>
</dbReference>
<evidence type="ECO:0000256" key="2">
    <source>
        <dbReference type="ARBA" id="ARBA00004936"/>
    </source>
</evidence>
<keyword evidence="3" id="KW-1003">Cell membrane</keyword>
<comment type="subcellular location">
    <subcellularLocation>
        <location evidence="1">Cell membrane</location>
        <topology evidence="1">Multi-pass membrane protein</topology>
    </subcellularLocation>
</comment>